<dbReference type="RefSeq" id="WP_422863067.1">
    <property type="nucleotide sequence ID" value="NZ_JAMSKV010000002.1"/>
</dbReference>
<dbReference type="Gene3D" id="3.40.50.720">
    <property type="entry name" value="NAD(P)-binding Rossmann-like Domain"/>
    <property type="match status" value="1"/>
</dbReference>
<dbReference type="Proteomes" id="UP001524587">
    <property type="component" value="Unassembled WGS sequence"/>
</dbReference>
<keyword evidence="2" id="KW-0560">Oxidoreductase</keyword>
<gene>
    <name evidence="4" type="ORF">NFI95_04065</name>
</gene>
<evidence type="ECO:0000313" key="4">
    <source>
        <dbReference type="EMBL" id="MCQ8277624.1"/>
    </source>
</evidence>
<comment type="similarity">
    <text evidence="1 3">Belongs to the short-chain dehydrogenases/reductases (SDR) family.</text>
</comment>
<evidence type="ECO:0000256" key="2">
    <source>
        <dbReference type="ARBA" id="ARBA00023002"/>
    </source>
</evidence>
<name>A0ABT1W428_9PROT</name>
<evidence type="ECO:0000256" key="1">
    <source>
        <dbReference type="ARBA" id="ARBA00006484"/>
    </source>
</evidence>
<dbReference type="InterPro" id="IPR020904">
    <property type="entry name" value="Sc_DH/Rdtase_CS"/>
</dbReference>
<dbReference type="InterPro" id="IPR036291">
    <property type="entry name" value="NAD(P)-bd_dom_sf"/>
</dbReference>
<dbReference type="InterPro" id="IPR002347">
    <property type="entry name" value="SDR_fam"/>
</dbReference>
<proteinExistence type="inferred from homology"/>
<reference evidence="4 5" key="1">
    <citation type="submission" date="2022-06" db="EMBL/GenBank/DDBJ databases">
        <title>Endosaccharibacter gen. nov., sp. nov., endophytic bacteria isolated from sugarcane.</title>
        <authorList>
            <person name="Pitiwittayakul N."/>
            <person name="Yukphan P."/>
            <person name="Charoenyingcharoen P."/>
            <person name="Tanasupawat S."/>
        </authorList>
    </citation>
    <scope>NUCLEOTIDE SEQUENCE [LARGE SCALE GENOMIC DNA]</scope>
    <source>
        <strain evidence="4 5">KSS8</strain>
    </source>
</reference>
<dbReference type="PROSITE" id="PS00061">
    <property type="entry name" value="ADH_SHORT"/>
    <property type="match status" value="1"/>
</dbReference>
<dbReference type="SUPFAM" id="SSF51735">
    <property type="entry name" value="NAD(P)-binding Rossmann-fold domains"/>
    <property type="match status" value="1"/>
</dbReference>
<evidence type="ECO:0000256" key="3">
    <source>
        <dbReference type="RuleBase" id="RU000363"/>
    </source>
</evidence>
<keyword evidence="5" id="KW-1185">Reference proteome</keyword>
<dbReference type="PANTHER" id="PTHR44196:SF2">
    <property type="entry name" value="SHORT-CHAIN DEHYDROGENASE-RELATED"/>
    <property type="match status" value="1"/>
</dbReference>
<dbReference type="PRINTS" id="PR00080">
    <property type="entry name" value="SDRFAMILY"/>
</dbReference>
<organism evidence="4 5">
    <name type="scientific">Endosaccharibacter trunci</name>
    <dbReference type="NCBI Taxonomy" id="2812733"/>
    <lineage>
        <taxon>Bacteria</taxon>
        <taxon>Pseudomonadati</taxon>
        <taxon>Pseudomonadota</taxon>
        <taxon>Alphaproteobacteria</taxon>
        <taxon>Acetobacterales</taxon>
        <taxon>Acetobacteraceae</taxon>
        <taxon>Endosaccharibacter</taxon>
    </lineage>
</organism>
<sequence>MNSSTRQAALITGGSSGIGAIYADRLAGRGYDLVLVGRDADRLTAVAEAATRHGVAVETIRADLTKVADLRRVEERLRTDGAITVLVNNAGIGAAPGLADADVDALEQMIQVNVTAPTRLAVAAAHAFSAAGRGTIINISSALALAPELFSGAYSGTKAYILNLSISMRQELAPRGVQVQAVLPGATRTAFWGPAGDHLPAAMVMDAEELVDAALAGLDAGEDVTIPSLPDRADWDAFNAARGRLGPNLSRQHAAARYGRAA</sequence>
<accession>A0ABT1W428</accession>
<dbReference type="EMBL" id="JAMSKV010000002">
    <property type="protein sequence ID" value="MCQ8277624.1"/>
    <property type="molecule type" value="Genomic_DNA"/>
</dbReference>
<dbReference type="CDD" id="cd05233">
    <property type="entry name" value="SDR_c"/>
    <property type="match status" value="1"/>
</dbReference>
<dbReference type="PRINTS" id="PR00081">
    <property type="entry name" value="GDHRDH"/>
</dbReference>
<protein>
    <submittedName>
        <fullName evidence="4">SDR family oxidoreductase</fullName>
    </submittedName>
</protein>
<dbReference type="PANTHER" id="PTHR44196">
    <property type="entry name" value="DEHYDROGENASE/REDUCTASE SDR FAMILY MEMBER 7B"/>
    <property type="match status" value="1"/>
</dbReference>
<evidence type="ECO:0000313" key="5">
    <source>
        <dbReference type="Proteomes" id="UP001524587"/>
    </source>
</evidence>
<dbReference type="PIRSF" id="PIRSF000126">
    <property type="entry name" value="11-beta-HSD1"/>
    <property type="match status" value="1"/>
</dbReference>
<comment type="caution">
    <text evidence="4">The sequence shown here is derived from an EMBL/GenBank/DDBJ whole genome shotgun (WGS) entry which is preliminary data.</text>
</comment>
<dbReference type="Pfam" id="PF00106">
    <property type="entry name" value="adh_short"/>
    <property type="match status" value="1"/>
</dbReference>